<protein>
    <submittedName>
        <fullName evidence="1">Uncharacterized protein</fullName>
    </submittedName>
</protein>
<dbReference type="PATRIC" id="fig|1607817.3.peg.440"/>
<organism evidence="1 2">
    <name type="scientific">Candidatus Arcanibacter lacustris</name>
    <dbReference type="NCBI Taxonomy" id="1607817"/>
    <lineage>
        <taxon>Bacteria</taxon>
        <taxon>Pseudomonadati</taxon>
        <taxon>Pseudomonadota</taxon>
        <taxon>Alphaproteobacteria</taxon>
        <taxon>Rickettsiales</taxon>
        <taxon>Candidatus Arcanibacter</taxon>
    </lineage>
</organism>
<evidence type="ECO:0000313" key="1">
    <source>
        <dbReference type="EMBL" id="KKB96456.1"/>
    </source>
</evidence>
<reference evidence="1 2" key="1">
    <citation type="submission" date="2015-02" db="EMBL/GenBank/DDBJ databases">
        <title>Single cell genomics of a rare environmental alphaproteobacterium provides unique insights into Rickettsiaceae evolution.</title>
        <authorList>
            <person name="Martijn J."/>
            <person name="Schulz F."/>
            <person name="Zaremba-Niedzwiedzka K."/>
            <person name="Viklund J."/>
            <person name="Stepanauskas R."/>
            <person name="Andersson S.G.E."/>
            <person name="Horn M."/>
            <person name="Guy L."/>
            <person name="Ettema T.J.G."/>
        </authorList>
    </citation>
    <scope>NUCLEOTIDE SEQUENCE [LARGE SCALE GENOMIC DNA]</scope>
    <source>
        <strain evidence="1 2">SCGC AAA041-L04</strain>
    </source>
</reference>
<keyword evidence="2" id="KW-1185">Reference proteome</keyword>
<gene>
    <name evidence="1" type="ORF">SZ25_00446</name>
</gene>
<dbReference type="AlphaFoldDB" id="A0A0F5MP37"/>
<dbReference type="Proteomes" id="UP000033358">
    <property type="component" value="Unassembled WGS sequence"/>
</dbReference>
<evidence type="ECO:0000313" key="2">
    <source>
        <dbReference type="Proteomes" id="UP000033358"/>
    </source>
</evidence>
<name>A0A0F5MP37_9RICK</name>
<dbReference type="InterPro" id="IPR011049">
    <property type="entry name" value="Serralysin-like_metalloprot_C"/>
</dbReference>
<sequence>MTNTNWTHSFTDPSGNIVTIDGTTARINALFNENYFRTKAPTSSIQAMDYAIAQGHYQSAYQYWILNGISAGFAPNKYYNEETYLSANPDVKAAVRGQALVSDTTAVFLNSGLEHWVAYGIDQMVTSSYPRSSAALVPTYALLTTTDTYTADSSIGVKFTASETTFLAGDALDGSASNLSSMTLSLGGSPASAGSMTNVGTVDITASASSTLDNTNIIGVTSFIDDSSSAALTLNKLPNNAATITMKSTSYPLTANYLDAALTGNLNAVNVALSGITNAAATVLSFTNTAAGYFKTLNIASNGAVANALWNSATYFQVATSGLAGSALVGTSVLNITGSTPFQTAVASAVNTIRTVTAAPVTTLQFIDTTTGTTSNGVTATFASAGSKIGFSAAALATTGNSITFTGAGNTLALKVAAAATTSSLGSQFTNVDSLEVTNTLTGSTINLNNIDTNAIKNVYIDVPAAVTAVVNNFADSTTSSPNSLTIGLHSQAPVAITSLTTSQVNAATTNQLNVNLLGTGAGATQTLTLNGVGSTAVYVDPSITGGFSLSLYGNELANATVTGGLSSSLITFSAIPAGLNSLDASASSSGISVTGNNAISTVKGSFTAANTITGGTLADTIVGGAAADTIDPGMGANTVTLHHVESNVGNVVKFTNYNAVTTIADFNAGTSSTAVDTIAFSRAPTSSNAGGGAIVKLVKGTAAAVTAAAAVVQVVTTSSAATDISALTTSVVVLNNGQTYANAAALSTYLTTAGTKFVVSAITHSTASAMPFFYQNTNGGVSIAIVDFPDAATDSTAVNVLDVATLGNTVNPVLISNIDATDIANFY</sequence>
<dbReference type="SUPFAM" id="SSF51120">
    <property type="entry name" value="beta-Roll"/>
    <property type="match status" value="1"/>
</dbReference>
<accession>A0A0F5MP37</accession>
<proteinExistence type="predicted"/>
<comment type="caution">
    <text evidence="1">The sequence shown here is derived from an EMBL/GenBank/DDBJ whole genome shotgun (WGS) entry which is preliminary data.</text>
</comment>
<dbReference type="EMBL" id="JYHA01000077">
    <property type="protein sequence ID" value="KKB96456.1"/>
    <property type="molecule type" value="Genomic_DNA"/>
</dbReference>